<dbReference type="RefSeq" id="XP_033443350.1">
    <property type="nucleotide sequence ID" value="XM_033594329.1"/>
</dbReference>
<proteinExistence type="predicted"/>
<dbReference type="SMART" id="SM00353">
    <property type="entry name" value="HLH"/>
    <property type="match status" value="1"/>
</dbReference>
<organism evidence="3 4">
    <name type="scientific">Didymella exigua CBS 183.55</name>
    <dbReference type="NCBI Taxonomy" id="1150837"/>
    <lineage>
        <taxon>Eukaryota</taxon>
        <taxon>Fungi</taxon>
        <taxon>Dikarya</taxon>
        <taxon>Ascomycota</taxon>
        <taxon>Pezizomycotina</taxon>
        <taxon>Dothideomycetes</taxon>
        <taxon>Pleosporomycetidae</taxon>
        <taxon>Pleosporales</taxon>
        <taxon>Pleosporineae</taxon>
        <taxon>Didymellaceae</taxon>
        <taxon>Didymella</taxon>
    </lineage>
</organism>
<protein>
    <recommendedName>
        <fullName evidence="2">BHLH domain-containing protein</fullName>
    </recommendedName>
</protein>
<dbReference type="PANTHER" id="PTHR47336">
    <property type="entry name" value="TRANSCRIPTION FACTOR HMS1-RELATED"/>
    <property type="match status" value="1"/>
</dbReference>
<dbReference type="SUPFAM" id="SSF47459">
    <property type="entry name" value="HLH, helix-loop-helix DNA-binding domain"/>
    <property type="match status" value="1"/>
</dbReference>
<evidence type="ECO:0000313" key="3">
    <source>
        <dbReference type="EMBL" id="KAF1923097.1"/>
    </source>
</evidence>
<dbReference type="PROSITE" id="PS50888">
    <property type="entry name" value="BHLH"/>
    <property type="match status" value="1"/>
</dbReference>
<feature type="region of interest" description="Disordered" evidence="1">
    <location>
        <begin position="112"/>
        <end position="191"/>
    </location>
</feature>
<dbReference type="OrthoDB" id="2133190at2759"/>
<evidence type="ECO:0000259" key="2">
    <source>
        <dbReference type="PROSITE" id="PS50888"/>
    </source>
</evidence>
<dbReference type="GeneID" id="54351997"/>
<accession>A0A6A5RBC6</accession>
<dbReference type="Proteomes" id="UP000800082">
    <property type="component" value="Unassembled WGS sequence"/>
</dbReference>
<reference evidence="3" key="1">
    <citation type="journal article" date="2020" name="Stud. Mycol.">
        <title>101 Dothideomycetes genomes: a test case for predicting lifestyles and emergence of pathogens.</title>
        <authorList>
            <person name="Haridas S."/>
            <person name="Albert R."/>
            <person name="Binder M."/>
            <person name="Bloem J."/>
            <person name="Labutti K."/>
            <person name="Salamov A."/>
            <person name="Andreopoulos B."/>
            <person name="Baker S."/>
            <person name="Barry K."/>
            <person name="Bills G."/>
            <person name="Bluhm B."/>
            <person name="Cannon C."/>
            <person name="Castanera R."/>
            <person name="Culley D."/>
            <person name="Daum C."/>
            <person name="Ezra D."/>
            <person name="Gonzalez J."/>
            <person name="Henrissat B."/>
            <person name="Kuo A."/>
            <person name="Liang C."/>
            <person name="Lipzen A."/>
            <person name="Lutzoni F."/>
            <person name="Magnuson J."/>
            <person name="Mondo S."/>
            <person name="Nolan M."/>
            <person name="Ohm R."/>
            <person name="Pangilinan J."/>
            <person name="Park H.-J."/>
            <person name="Ramirez L."/>
            <person name="Alfaro M."/>
            <person name="Sun H."/>
            <person name="Tritt A."/>
            <person name="Yoshinaga Y."/>
            <person name="Zwiers L.-H."/>
            <person name="Turgeon B."/>
            <person name="Goodwin S."/>
            <person name="Spatafora J."/>
            <person name="Crous P."/>
            <person name="Grigoriev I."/>
        </authorList>
    </citation>
    <scope>NUCLEOTIDE SEQUENCE</scope>
    <source>
        <strain evidence="3">CBS 183.55</strain>
    </source>
</reference>
<name>A0A6A5RBC6_9PLEO</name>
<sequence>MYSGFTACFTVADSDYSPINDHVPYQNPFDQSCFADLYTTPPDQSLATFLDHSYFDWHQSSVNCSSGWDCGSVFYPAQPFDEVGSGCASIFETVPAFDIGIPITPSTSVSSTSPFCGDAIPVPASSPPSSSEHEKLREAPALGEEPAPKQPGRKRGRLRLDRKLSGAVPGPPSNAPSWKHRQHTSRQPHVQVERKYREGLNSGLERLRRAVPTLLQRGDGAVMGQPKLSKAMVLSCAVAYIAKIEHERDGLREGNEQLGGSMWGETIVRGAHVRETATLVR</sequence>
<dbReference type="AlphaFoldDB" id="A0A6A5RBC6"/>
<dbReference type="InterPro" id="IPR036638">
    <property type="entry name" value="HLH_DNA-bd_sf"/>
</dbReference>
<evidence type="ECO:0000256" key="1">
    <source>
        <dbReference type="SAM" id="MobiDB-lite"/>
    </source>
</evidence>
<keyword evidence="4" id="KW-1185">Reference proteome</keyword>
<dbReference type="Gene3D" id="4.10.280.10">
    <property type="entry name" value="Helix-loop-helix DNA-binding domain"/>
    <property type="match status" value="1"/>
</dbReference>
<dbReference type="Pfam" id="PF00010">
    <property type="entry name" value="HLH"/>
    <property type="match status" value="1"/>
</dbReference>
<dbReference type="PANTHER" id="PTHR47336:SF2">
    <property type="entry name" value="TRANSCRIPTION FACTOR HMS1-RELATED"/>
    <property type="match status" value="1"/>
</dbReference>
<dbReference type="InterPro" id="IPR052099">
    <property type="entry name" value="Regulatory_TF_Diverse"/>
</dbReference>
<feature type="domain" description="BHLH" evidence="2">
    <location>
        <begin position="184"/>
        <end position="244"/>
    </location>
</feature>
<evidence type="ECO:0000313" key="4">
    <source>
        <dbReference type="Proteomes" id="UP000800082"/>
    </source>
</evidence>
<feature type="compositionally biased region" description="Low complexity" evidence="1">
    <location>
        <begin position="121"/>
        <end position="130"/>
    </location>
</feature>
<dbReference type="InterPro" id="IPR011598">
    <property type="entry name" value="bHLH_dom"/>
</dbReference>
<dbReference type="EMBL" id="ML979010">
    <property type="protein sequence ID" value="KAF1923097.1"/>
    <property type="molecule type" value="Genomic_DNA"/>
</dbReference>
<dbReference type="GO" id="GO:0046983">
    <property type="term" value="F:protein dimerization activity"/>
    <property type="evidence" value="ECO:0007669"/>
    <property type="project" value="InterPro"/>
</dbReference>
<dbReference type="CDD" id="cd11395">
    <property type="entry name" value="bHLHzip_SREBP_like"/>
    <property type="match status" value="1"/>
</dbReference>
<gene>
    <name evidence="3" type="ORF">M421DRAFT_426204</name>
</gene>